<sequence>MTSQFSQKQHHYYHHHHQRYHQKQHIGNIPASLVQLGYSKYSLQNVLNSIELNGGHHLYATDLTLACTPQYPALNYSISIKLKYLIIIERYTRTRNDITPHSDTSSIPTAWQAIVQGATVPLPIDVMCVEASIIYILMSKRHQL</sequence>
<dbReference type="AlphaFoldDB" id="A0A1B0BUA0"/>
<name>A0A1B0BUA0_9MUSC</name>
<dbReference type="EnsemblMetazoa" id="GPPI040734-RA">
    <property type="protein sequence ID" value="GPPI040734-PA"/>
    <property type="gene ID" value="GPPI040734"/>
</dbReference>
<proteinExistence type="predicted"/>
<evidence type="ECO:0000313" key="1">
    <source>
        <dbReference type="EnsemblMetazoa" id="GPPI040734-PA"/>
    </source>
</evidence>
<accession>A0A1B0BUA0</accession>
<evidence type="ECO:0000313" key="2">
    <source>
        <dbReference type="Proteomes" id="UP000092460"/>
    </source>
</evidence>
<keyword evidence="2" id="KW-1185">Reference proteome</keyword>
<dbReference type="EMBL" id="JXJN01020576">
    <property type="status" value="NOT_ANNOTATED_CDS"/>
    <property type="molecule type" value="Genomic_DNA"/>
</dbReference>
<protein>
    <submittedName>
        <fullName evidence="1">Uncharacterized protein</fullName>
    </submittedName>
</protein>
<dbReference type="VEuPathDB" id="VectorBase:GPPI040734"/>
<reference evidence="1" key="2">
    <citation type="submission" date="2020-05" db="UniProtKB">
        <authorList>
            <consortium name="EnsemblMetazoa"/>
        </authorList>
    </citation>
    <scope>IDENTIFICATION</scope>
    <source>
        <strain evidence="1">IAEA</strain>
    </source>
</reference>
<reference evidence="2" key="1">
    <citation type="submission" date="2015-01" db="EMBL/GenBank/DDBJ databases">
        <authorList>
            <person name="Aksoy S."/>
            <person name="Warren W."/>
            <person name="Wilson R.K."/>
        </authorList>
    </citation>
    <scope>NUCLEOTIDE SEQUENCE [LARGE SCALE GENOMIC DNA]</scope>
    <source>
        <strain evidence="2">IAEA</strain>
    </source>
</reference>
<dbReference type="Proteomes" id="UP000092460">
    <property type="component" value="Unassembled WGS sequence"/>
</dbReference>
<organism evidence="1 2">
    <name type="scientific">Glossina palpalis gambiensis</name>
    <dbReference type="NCBI Taxonomy" id="67801"/>
    <lineage>
        <taxon>Eukaryota</taxon>
        <taxon>Metazoa</taxon>
        <taxon>Ecdysozoa</taxon>
        <taxon>Arthropoda</taxon>
        <taxon>Hexapoda</taxon>
        <taxon>Insecta</taxon>
        <taxon>Pterygota</taxon>
        <taxon>Neoptera</taxon>
        <taxon>Endopterygota</taxon>
        <taxon>Diptera</taxon>
        <taxon>Brachycera</taxon>
        <taxon>Muscomorpha</taxon>
        <taxon>Hippoboscoidea</taxon>
        <taxon>Glossinidae</taxon>
        <taxon>Glossina</taxon>
    </lineage>
</organism>